<sequence length="112" mass="12779">MYSSNIDGGDQEMRQGSPVDGVVEHWSCSHFHLRRRRRLQGWSCKATMCRMEAMIRISGSQFSGGSKCVQHRNIHFIMEFGVITDFCLVQSFSSFSVLDFCVLYLSEDKTGV</sequence>
<organism evidence="1 2">
    <name type="scientific">Canna indica</name>
    <name type="common">Indian-shot</name>
    <dbReference type="NCBI Taxonomy" id="4628"/>
    <lineage>
        <taxon>Eukaryota</taxon>
        <taxon>Viridiplantae</taxon>
        <taxon>Streptophyta</taxon>
        <taxon>Embryophyta</taxon>
        <taxon>Tracheophyta</taxon>
        <taxon>Spermatophyta</taxon>
        <taxon>Magnoliopsida</taxon>
        <taxon>Liliopsida</taxon>
        <taxon>Zingiberales</taxon>
        <taxon>Cannaceae</taxon>
        <taxon>Canna</taxon>
    </lineage>
</organism>
<name>A0AAQ3JYQ4_9LILI</name>
<dbReference type="AlphaFoldDB" id="A0AAQ3JYQ4"/>
<proteinExistence type="predicted"/>
<dbReference type="EMBL" id="CP136891">
    <property type="protein sequence ID" value="WOK97739.1"/>
    <property type="molecule type" value="Genomic_DNA"/>
</dbReference>
<dbReference type="Proteomes" id="UP001327560">
    <property type="component" value="Chromosome 2"/>
</dbReference>
<protein>
    <submittedName>
        <fullName evidence="1">Uncharacterized protein</fullName>
    </submittedName>
</protein>
<accession>A0AAQ3JYQ4</accession>
<gene>
    <name evidence="1" type="ORF">Cni_G06447</name>
</gene>
<keyword evidence="2" id="KW-1185">Reference proteome</keyword>
<reference evidence="1 2" key="1">
    <citation type="submission" date="2023-10" db="EMBL/GenBank/DDBJ databases">
        <title>Chromosome-scale genome assembly provides insights into flower coloration mechanisms of Canna indica.</title>
        <authorList>
            <person name="Li C."/>
        </authorList>
    </citation>
    <scope>NUCLEOTIDE SEQUENCE [LARGE SCALE GENOMIC DNA]</scope>
    <source>
        <tissue evidence="1">Flower</tissue>
    </source>
</reference>
<evidence type="ECO:0000313" key="1">
    <source>
        <dbReference type="EMBL" id="WOK97739.1"/>
    </source>
</evidence>
<evidence type="ECO:0000313" key="2">
    <source>
        <dbReference type="Proteomes" id="UP001327560"/>
    </source>
</evidence>